<dbReference type="STRING" id="1095776.SAMN04515672_3243"/>
<feature type="compositionally biased region" description="Low complexity" evidence="1">
    <location>
        <begin position="948"/>
        <end position="959"/>
    </location>
</feature>
<keyword evidence="3" id="KW-1185">Reference proteome</keyword>
<proteinExistence type="predicted"/>
<feature type="compositionally biased region" description="Low complexity" evidence="1">
    <location>
        <begin position="979"/>
        <end position="992"/>
    </location>
</feature>
<dbReference type="Proteomes" id="UP000198882">
    <property type="component" value="Unassembled WGS sequence"/>
</dbReference>
<evidence type="ECO:0008006" key="4">
    <source>
        <dbReference type="Google" id="ProtNLM"/>
    </source>
</evidence>
<evidence type="ECO:0000256" key="1">
    <source>
        <dbReference type="SAM" id="MobiDB-lite"/>
    </source>
</evidence>
<organism evidence="2 3">
    <name type="scientific">Natronorubrum texcoconense</name>
    <dbReference type="NCBI Taxonomy" id="1095776"/>
    <lineage>
        <taxon>Archaea</taxon>
        <taxon>Methanobacteriati</taxon>
        <taxon>Methanobacteriota</taxon>
        <taxon>Stenosarchaea group</taxon>
        <taxon>Halobacteria</taxon>
        <taxon>Halobacteriales</taxon>
        <taxon>Natrialbaceae</taxon>
        <taxon>Natronorubrum</taxon>
    </lineage>
</organism>
<evidence type="ECO:0000313" key="2">
    <source>
        <dbReference type="EMBL" id="SDK47497.1"/>
    </source>
</evidence>
<accession>A0A1G9C743</accession>
<feature type="compositionally biased region" description="Acidic residues" evidence="1">
    <location>
        <begin position="928"/>
        <end position="947"/>
    </location>
</feature>
<dbReference type="SUPFAM" id="SSF110296">
    <property type="entry name" value="Oligoxyloglucan reducing end-specific cellobiohydrolase"/>
    <property type="match status" value="2"/>
</dbReference>
<sequence length="1016" mass="105595">MRTSSASVAGLALAAGAGTALAQTEWTAADAPTEETLFDVTRTSQGPFAVGAGGVATLRRSDGWNVVLERGPTVESNPLNAVDATDDGEHAWFAGGSGVVGQYDVEDAQLTDYSAPMEMTSSWEGIAVTGEAGEETVHLVNGSGEYLSGTKTDDGGMDWGEVVEPGGGSSAFGIDFLDSETGYVADTAGQVYETTDDGDSWETIGIDTADEGLLDVVAVATDDLTVAAEGGVIYQYDGEEWTENDVGEEPVQSVDRDGETGLAAGGEGFVYDYDGEEWEQLESPTENTLYGVALDATGDYPDAAVGEGGTVIERGEYTADDDAEAIETGEWTSIESPVEETLAGVVHSSRGPYAVGAGGVVLTRRADGWETVLERGPTVESNPLNDAAVTDDGEHVWFAGGSGVVGRYDVEEYVLTDFSAPMEMTSTWEGIAVTGEAGEETVHLVNGSGEYLSGTVTDDGGVEWGEVVEPGGGSSAFGIDFLDSETGYIADTNSQVYETTDGGESWETIGVDGGSVALYDVIARARDEIYAGGGDGTVFRYNGAVWTKLWAGSNELLGIDATEDEAAASGAEGTIYERTARGWQPAETDVEETLEDLSLDDSDEYPHVAVGADGTVVERGEYEADSVEDDEEPAPWAEVDSPIPETLHDATHAEDGYAVGNEGYVLERDAGEWTVAVDDGPTGEGNVLNGVAATDDGGTVWVAGGSGAIGEYDVESDELTDRSAPDGRTSTWEAIDVTGEAGDETIHLINGSGEYLSGTKTGDGEVDWDDVVEPGGGSSALGIDFLDSETGYVCDTTSQVYETTDGGDSWETIGIDNASAGLTDVVAEETDAILVSADDGTVFQYDGAVWTKRWAGGTELLAADAVEDAAATAGSEGTIYERTPRDWQQAETDVETDLRGVSLAEGDEDELARGIAVGTDGIILERGDPDEDEEDETDEDETDDGADDGTPGFGPIAAITGGGAGAYLYARSKLGGGSSESTETELSSVSSESADEAHAGDDGTASERSVDERNEK</sequence>
<evidence type="ECO:0000313" key="3">
    <source>
        <dbReference type="Proteomes" id="UP000198882"/>
    </source>
</evidence>
<name>A0A1G9C743_9EURY</name>
<reference evidence="3" key="1">
    <citation type="submission" date="2016-10" db="EMBL/GenBank/DDBJ databases">
        <authorList>
            <person name="Varghese N."/>
            <person name="Submissions S."/>
        </authorList>
    </citation>
    <scope>NUCLEOTIDE SEQUENCE [LARGE SCALE GENOMIC DNA]</scope>
    <source>
        <strain evidence="3">B4,CECT 8067,JCM 17497</strain>
    </source>
</reference>
<dbReference type="InterPro" id="IPR015943">
    <property type="entry name" value="WD40/YVTN_repeat-like_dom_sf"/>
</dbReference>
<protein>
    <recommendedName>
        <fullName evidence="4">Photosynthesis system II assembly factor Ycf48/Hcf136-like domain-containing protein</fullName>
    </recommendedName>
</protein>
<dbReference type="EMBL" id="FNFE01000004">
    <property type="protein sequence ID" value="SDK47497.1"/>
    <property type="molecule type" value="Genomic_DNA"/>
</dbReference>
<dbReference type="Gene3D" id="2.130.10.10">
    <property type="entry name" value="YVTN repeat-like/Quinoprotein amine dehydrogenase"/>
    <property type="match status" value="1"/>
</dbReference>
<gene>
    <name evidence="2" type="ORF">SAMN04515672_3243</name>
</gene>
<dbReference type="AlphaFoldDB" id="A0A1G9C743"/>
<feature type="region of interest" description="Disordered" evidence="1">
    <location>
        <begin position="910"/>
        <end position="1016"/>
    </location>
</feature>